<gene>
    <name evidence="1" type="ORF">PsYK624_133210</name>
</gene>
<organism evidence="1 2">
    <name type="scientific">Phanerochaete sordida</name>
    <dbReference type="NCBI Taxonomy" id="48140"/>
    <lineage>
        <taxon>Eukaryota</taxon>
        <taxon>Fungi</taxon>
        <taxon>Dikarya</taxon>
        <taxon>Basidiomycota</taxon>
        <taxon>Agaricomycotina</taxon>
        <taxon>Agaricomycetes</taxon>
        <taxon>Polyporales</taxon>
        <taxon>Phanerochaetaceae</taxon>
        <taxon>Phanerochaete</taxon>
    </lineage>
</organism>
<name>A0A9P3GPD0_9APHY</name>
<accession>A0A9P3GPD0</accession>
<dbReference type="EMBL" id="BPQB01000067">
    <property type="protein sequence ID" value="GJE97110.1"/>
    <property type="molecule type" value="Genomic_DNA"/>
</dbReference>
<sequence>MPSLLPVEVVERVIDFSHDDRAVLQAWTTTSSIFRPAAMSHLYCTIRLRALPYGILSSIDEWEFNFPSALLFARSVILMGSVYSMRYACNYVDFDILHVVLEHLPRCVELCVGNTTWRSAVHLRDPPVLMQRIRRLTLFDVVVACPQADFVELCAAATTVNSLLIINPFWTRLIPSALNVRHSTSKCRLTSLYFSTLSDDNFDRVSSLILASAESLEYIHLVVDVMEIDEEQAPVTCTGITTRIDYSGLADGDTDLELRIFGAIPWDLLDSNLCKGVALKNMTVTVVTHRRVSVATWTEFFNDNTPQFNAKGGRVILTVSSNGPEYPAVGMIGV</sequence>
<evidence type="ECO:0000313" key="2">
    <source>
        <dbReference type="Proteomes" id="UP000703269"/>
    </source>
</evidence>
<dbReference type="Proteomes" id="UP000703269">
    <property type="component" value="Unassembled WGS sequence"/>
</dbReference>
<comment type="caution">
    <text evidence="1">The sequence shown here is derived from an EMBL/GenBank/DDBJ whole genome shotgun (WGS) entry which is preliminary data.</text>
</comment>
<evidence type="ECO:0000313" key="1">
    <source>
        <dbReference type="EMBL" id="GJE97110.1"/>
    </source>
</evidence>
<reference evidence="1 2" key="1">
    <citation type="submission" date="2021-08" db="EMBL/GenBank/DDBJ databases">
        <title>Draft Genome Sequence of Phanerochaete sordida strain YK-624.</title>
        <authorList>
            <person name="Mori T."/>
            <person name="Dohra H."/>
            <person name="Suzuki T."/>
            <person name="Kawagishi H."/>
            <person name="Hirai H."/>
        </authorList>
    </citation>
    <scope>NUCLEOTIDE SEQUENCE [LARGE SCALE GENOMIC DNA]</scope>
    <source>
        <strain evidence="1 2">YK-624</strain>
    </source>
</reference>
<proteinExistence type="predicted"/>
<protein>
    <submittedName>
        <fullName evidence="1">Uncharacterized protein</fullName>
    </submittedName>
</protein>
<dbReference type="AlphaFoldDB" id="A0A9P3GPD0"/>
<keyword evidence="2" id="KW-1185">Reference proteome</keyword>